<evidence type="ECO:0000256" key="5">
    <source>
        <dbReference type="ARBA" id="ARBA00022989"/>
    </source>
</evidence>
<keyword evidence="2 7" id="KW-0813">Transport</keyword>
<organism evidence="10 11">
    <name type="scientific">Aquipuribacter hungaricus</name>
    <dbReference type="NCBI Taxonomy" id="545624"/>
    <lineage>
        <taxon>Bacteria</taxon>
        <taxon>Bacillati</taxon>
        <taxon>Actinomycetota</taxon>
        <taxon>Actinomycetes</taxon>
        <taxon>Micrococcales</taxon>
        <taxon>Intrasporangiaceae</taxon>
        <taxon>Aquipuribacter</taxon>
    </lineage>
</organism>
<reference evidence="11" key="1">
    <citation type="journal article" date="2019" name="Int. J. Syst. Evol. Microbiol.">
        <title>The Global Catalogue of Microorganisms (GCM) 10K type strain sequencing project: providing services to taxonomists for standard genome sequencing and annotation.</title>
        <authorList>
            <consortium name="The Broad Institute Genomics Platform"/>
            <consortium name="The Broad Institute Genome Sequencing Center for Infectious Disease"/>
            <person name="Wu L."/>
            <person name="Ma J."/>
        </authorList>
    </citation>
    <scope>NUCLEOTIDE SEQUENCE [LARGE SCALE GENOMIC DNA]</scope>
    <source>
        <strain evidence="11">NCAIM B.02333</strain>
    </source>
</reference>
<evidence type="ECO:0000256" key="3">
    <source>
        <dbReference type="ARBA" id="ARBA00022475"/>
    </source>
</evidence>
<keyword evidence="6 7" id="KW-0472">Membrane</keyword>
<protein>
    <submittedName>
        <fullName evidence="10">Carbohydrate ABC transporter permease</fullName>
    </submittedName>
</protein>
<feature type="transmembrane region" description="Helical" evidence="7">
    <location>
        <begin position="127"/>
        <end position="151"/>
    </location>
</feature>
<evidence type="ECO:0000256" key="7">
    <source>
        <dbReference type="RuleBase" id="RU363032"/>
    </source>
</evidence>
<evidence type="ECO:0000313" key="10">
    <source>
        <dbReference type="EMBL" id="MFC3689358.1"/>
    </source>
</evidence>
<dbReference type="InterPro" id="IPR035906">
    <property type="entry name" value="MetI-like_sf"/>
</dbReference>
<evidence type="ECO:0000256" key="2">
    <source>
        <dbReference type="ARBA" id="ARBA00022448"/>
    </source>
</evidence>
<accession>A0ABV7WHQ5</accession>
<dbReference type="EMBL" id="JBHRWW010000009">
    <property type="protein sequence ID" value="MFC3689358.1"/>
    <property type="molecule type" value="Genomic_DNA"/>
</dbReference>
<dbReference type="InterPro" id="IPR000515">
    <property type="entry name" value="MetI-like"/>
</dbReference>
<feature type="transmembrane region" description="Helical" evidence="7">
    <location>
        <begin position="163"/>
        <end position="183"/>
    </location>
</feature>
<keyword evidence="4 7" id="KW-0812">Transmembrane</keyword>
<keyword evidence="3" id="KW-1003">Cell membrane</keyword>
<dbReference type="Pfam" id="PF00528">
    <property type="entry name" value="BPD_transp_1"/>
    <property type="match status" value="1"/>
</dbReference>
<dbReference type="Proteomes" id="UP001595685">
    <property type="component" value="Unassembled WGS sequence"/>
</dbReference>
<feature type="transmembrane region" description="Helical" evidence="7">
    <location>
        <begin position="35"/>
        <end position="57"/>
    </location>
</feature>
<gene>
    <name evidence="10" type="ORF">ACFOLH_13495</name>
</gene>
<dbReference type="RefSeq" id="WP_340293863.1">
    <property type="nucleotide sequence ID" value="NZ_JBBEOI010000125.1"/>
</dbReference>
<feature type="domain" description="ABC transmembrane type-1" evidence="9">
    <location>
        <begin position="95"/>
        <end position="286"/>
    </location>
</feature>
<keyword evidence="5 7" id="KW-1133">Transmembrane helix</keyword>
<evidence type="ECO:0000313" key="11">
    <source>
        <dbReference type="Proteomes" id="UP001595685"/>
    </source>
</evidence>
<feature type="transmembrane region" description="Helical" evidence="7">
    <location>
        <begin position="95"/>
        <end position="121"/>
    </location>
</feature>
<comment type="similarity">
    <text evidence="7">Belongs to the binding-protein-dependent transport system permease family.</text>
</comment>
<dbReference type="SUPFAM" id="SSF161098">
    <property type="entry name" value="MetI-like"/>
    <property type="match status" value="1"/>
</dbReference>
<comment type="caution">
    <text evidence="10">The sequence shown here is derived from an EMBL/GenBank/DDBJ whole genome shotgun (WGS) entry which is preliminary data.</text>
</comment>
<comment type="subcellular location">
    <subcellularLocation>
        <location evidence="1 7">Cell membrane</location>
        <topology evidence="1 7">Multi-pass membrane protein</topology>
    </subcellularLocation>
</comment>
<sequence>MSTSTSAARTAPGEQDGPRRVPPAARRRPVTPGRVLLYAVLTLVSLAWLFPVVWAVYNSFRDYAFTAVNGYVSFGGFTLDNYARAWEQGDFGRHFLNTLVIVVPSVLVTLFLASMVAFVLARFSWGLNVAMLVFFTAANLLPQQALLIPLFRFFLRVGLYDSYWALIIVHVAFQMGFCTFVLSNYMKTLPKELTEAAFVDGAGVLRQYVQIILPLCRPPLAALATLQVTWVYNDFFWAVAFLSTGDKFPVTSALANLQGQFFIDYNLLSAGSVIVAVPTLVVFFALQRHFVSGLTLGANKG</sequence>
<dbReference type="Gene3D" id="1.10.3720.10">
    <property type="entry name" value="MetI-like"/>
    <property type="match status" value="1"/>
</dbReference>
<evidence type="ECO:0000256" key="8">
    <source>
        <dbReference type="SAM" id="MobiDB-lite"/>
    </source>
</evidence>
<evidence type="ECO:0000259" key="9">
    <source>
        <dbReference type="PROSITE" id="PS50928"/>
    </source>
</evidence>
<evidence type="ECO:0000256" key="1">
    <source>
        <dbReference type="ARBA" id="ARBA00004651"/>
    </source>
</evidence>
<dbReference type="PROSITE" id="PS50928">
    <property type="entry name" value="ABC_TM1"/>
    <property type="match status" value="1"/>
</dbReference>
<keyword evidence="11" id="KW-1185">Reference proteome</keyword>
<evidence type="ECO:0000256" key="6">
    <source>
        <dbReference type="ARBA" id="ARBA00023136"/>
    </source>
</evidence>
<dbReference type="PANTHER" id="PTHR43744">
    <property type="entry name" value="ABC TRANSPORTER PERMEASE PROTEIN MG189-RELATED-RELATED"/>
    <property type="match status" value="1"/>
</dbReference>
<feature type="transmembrane region" description="Helical" evidence="7">
    <location>
        <begin position="267"/>
        <end position="286"/>
    </location>
</feature>
<evidence type="ECO:0000256" key="4">
    <source>
        <dbReference type="ARBA" id="ARBA00022692"/>
    </source>
</evidence>
<name>A0ABV7WHQ5_9MICO</name>
<dbReference type="CDD" id="cd06261">
    <property type="entry name" value="TM_PBP2"/>
    <property type="match status" value="1"/>
</dbReference>
<proteinExistence type="inferred from homology"/>
<feature type="region of interest" description="Disordered" evidence="8">
    <location>
        <begin position="1"/>
        <end position="27"/>
    </location>
</feature>